<evidence type="ECO:0000256" key="1">
    <source>
        <dbReference type="SAM" id="Phobius"/>
    </source>
</evidence>
<protein>
    <submittedName>
        <fullName evidence="2">Uncharacterized protein</fullName>
    </submittedName>
</protein>
<keyword evidence="1" id="KW-0812">Transmembrane</keyword>
<keyword evidence="1" id="KW-0472">Membrane</keyword>
<evidence type="ECO:0000313" key="2">
    <source>
        <dbReference type="EMBL" id="DAF64310.1"/>
    </source>
</evidence>
<reference evidence="2" key="1">
    <citation type="journal article" date="2021" name="Proc. Natl. Acad. Sci. U.S.A.">
        <title>A Catalog of Tens of Thousands of Viruses from Human Metagenomes Reveals Hidden Associations with Chronic Diseases.</title>
        <authorList>
            <person name="Tisza M.J."/>
            <person name="Buck C.B."/>
        </authorList>
    </citation>
    <scope>NUCLEOTIDE SEQUENCE</scope>
    <source>
        <strain evidence="2">Ct2m58</strain>
    </source>
</reference>
<proteinExistence type="predicted"/>
<accession>A0A8S5TLX8</accession>
<dbReference type="EMBL" id="BK032856">
    <property type="protein sequence ID" value="DAF64310.1"/>
    <property type="molecule type" value="Genomic_DNA"/>
</dbReference>
<keyword evidence="1" id="KW-1133">Transmembrane helix</keyword>
<sequence>MITTLSHIIYGLFNYIRLVLISVIGFILTMPMYRYYLHDDMYL</sequence>
<feature type="transmembrane region" description="Helical" evidence="1">
    <location>
        <begin position="12"/>
        <end position="33"/>
    </location>
</feature>
<organism evidence="2">
    <name type="scientific">Podoviridae sp. ct2m58</name>
    <dbReference type="NCBI Taxonomy" id="2827721"/>
    <lineage>
        <taxon>Viruses</taxon>
        <taxon>Duplodnaviria</taxon>
        <taxon>Heunggongvirae</taxon>
        <taxon>Uroviricota</taxon>
        <taxon>Caudoviricetes</taxon>
    </lineage>
</organism>
<name>A0A8S5TLX8_9CAUD</name>